<evidence type="ECO:0000313" key="2">
    <source>
        <dbReference type="EMBL" id="CDW41287.1"/>
    </source>
</evidence>
<dbReference type="GO" id="GO:0070125">
    <property type="term" value="P:mitochondrial translational elongation"/>
    <property type="evidence" value="ECO:0007669"/>
    <property type="project" value="TreeGrafter"/>
</dbReference>
<accession>A0A0K2UTR4</accession>
<organism evidence="2">
    <name type="scientific">Lepeophtheirus salmonis</name>
    <name type="common">Salmon louse</name>
    <name type="synonym">Caligus salmonis</name>
    <dbReference type="NCBI Taxonomy" id="72036"/>
    <lineage>
        <taxon>Eukaryota</taxon>
        <taxon>Metazoa</taxon>
        <taxon>Ecdysozoa</taxon>
        <taxon>Arthropoda</taxon>
        <taxon>Crustacea</taxon>
        <taxon>Multicrustacea</taxon>
        <taxon>Hexanauplia</taxon>
        <taxon>Copepoda</taxon>
        <taxon>Siphonostomatoida</taxon>
        <taxon>Caligidae</taxon>
        <taxon>Lepeophtheirus</taxon>
    </lineage>
</organism>
<feature type="domain" description="Tr-type G" evidence="1">
    <location>
        <begin position="34"/>
        <end position="155"/>
    </location>
</feature>
<evidence type="ECO:0000259" key="1">
    <source>
        <dbReference type="Pfam" id="PF00009"/>
    </source>
</evidence>
<dbReference type="SUPFAM" id="SSF52540">
    <property type="entry name" value="P-loop containing nucleoside triphosphate hydrolases"/>
    <property type="match status" value="1"/>
</dbReference>
<dbReference type="GO" id="GO:0005739">
    <property type="term" value="C:mitochondrion"/>
    <property type="evidence" value="ECO:0007669"/>
    <property type="project" value="TreeGrafter"/>
</dbReference>
<dbReference type="SUPFAM" id="SSF50447">
    <property type="entry name" value="Translation proteins"/>
    <property type="match status" value="1"/>
</dbReference>
<dbReference type="RefSeq" id="XP_040579323.1">
    <property type="nucleotide sequence ID" value="XM_040723389.2"/>
</dbReference>
<dbReference type="KEGG" id="lsm:121127847"/>
<dbReference type="GO" id="GO:0003746">
    <property type="term" value="F:translation elongation factor activity"/>
    <property type="evidence" value="ECO:0007669"/>
    <property type="project" value="TreeGrafter"/>
</dbReference>
<dbReference type="GO" id="GO:0005525">
    <property type="term" value="F:GTP binding"/>
    <property type="evidence" value="ECO:0007669"/>
    <property type="project" value="InterPro"/>
</dbReference>
<dbReference type="EMBL" id="HACA01023926">
    <property type="protein sequence ID" value="CDW41287.1"/>
    <property type="molecule type" value="Transcribed_RNA"/>
</dbReference>
<proteinExistence type="predicted"/>
<dbReference type="Pfam" id="PF00009">
    <property type="entry name" value="GTP_EFTU"/>
    <property type="match status" value="1"/>
</dbReference>
<name>A0A0K2UTR4_LEPSM</name>
<reference evidence="2" key="1">
    <citation type="submission" date="2014-05" db="EMBL/GenBank/DDBJ databases">
        <authorList>
            <person name="Chronopoulou M."/>
        </authorList>
    </citation>
    <scope>NUCLEOTIDE SEQUENCE</scope>
    <source>
        <tissue evidence="2">Whole organism</tissue>
    </source>
</reference>
<dbReference type="GO" id="GO:0003924">
    <property type="term" value="F:GTPase activity"/>
    <property type="evidence" value="ECO:0007669"/>
    <property type="project" value="InterPro"/>
</dbReference>
<dbReference type="PANTHER" id="PTHR43721">
    <property type="entry name" value="ELONGATION FACTOR TU-RELATED"/>
    <property type="match status" value="1"/>
</dbReference>
<protein>
    <recommendedName>
        <fullName evidence="1">Tr-type G domain-containing protein</fullName>
    </recommendedName>
</protein>
<dbReference type="Gene3D" id="2.40.30.10">
    <property type="entry name" value="Translation factors"/>
    <property type="match status" value="1"/>
</dbReference>
<dbReference type="InterPro" id="IPR050055">
    <property type="entry name" value="EF-Tu_GTPase"/>
</dbReference>
<dbReference type="GeneID" id="121127847"/>
<dbReference type="OrthoDB" id="6381353at2759"/>
<dbReference type="InterPro" id="IPR009000">
    <property type="entry name" value="Transl_B-barrel_sf"/>
</dbReference>
<dbReference type="AlphaFoldDB" id="A0A0K2UTR4"/>
<sequence length="400" mass="45085">MSRILTPLQLRIRRQNVRKMASIPFDSVCRDMIHVNALSFGSPGSGKSTLNSKLTQISSDKYGRVPYKSVNDIDRKEAHLDKKKSMDRGSKNATHLEWDTSKIRVAHTDVPTASLYVKNFLTHISIIDAAIWVIDGNEGVLQDATTQYKVIKHMASNNSYLNVIPFISNNPNPEDLELIKMDLKEILTKNECNRILSDPHQIPDLMDNIFESKQRKTGGSLLWPLENVGNIPSKGTFIAGRLMQGSVKDLETVTAFYRGNSSPVTIRSCEIFKRPCGYLLSQERGGAYIRIKHESSLELKKGGVLYKTGDSEMCIGSRWEVKLSCDQHKVLKGSQSTVLIHRTLYDGSCRIDENEIQLSPEKSVCSKIVLSYPIVARKDDPFLIKLPNFYVYGVFMNILD</sequence>
<dbReference type="InterPro" id="IPR027417">
    <property type="entry name" value="P-loop_NTPase"/>
</dbReference>
<dbReference type="InterPro" id="IPR000795">
    <property type="entry name" value="T_Tr_GTP-bd_dom"/>
</dbReference>
<dbReference type="Gene3D" id="3.40.50.300">
    <property type="entry name" value="P-loop containing nucleotide triphosphate hydrolases"/>
    <property type="match status" value="1"/>
</dbReference>
<dbReference type="PANTHER" id="PTHR43721:SF2">
    <property type="entry name" value="ELONGATION FACTOR TU, MITOCHONDRIAL"/>
    <property type="match status" value="1"/>
</dbReference>